<name>A0AAN7PCY5_9COLE</name>
<feature type="domain" description="PH" evidence="5">
    <location>
        <begin position="159"/>
        <end position="270"/>
    </location>
</feature>
<dbReference type="InterPro" id="IPR026791">
    <property type="entry name" value="DOCK"/>
</dbReference>
<dbReference type="Pfam" id="PF20421">
    <property type="entry name" value="DHR-2_Lobe_C"/>
    <property type="match status" value="1"/>
</dbReference>
<comment type="caution">
    <text evidence="8">The sequence shown here is derived from an EMBL/GenBank/DDBJ whole genome shotgun (WGS) entry which is preliminary data.</text>
</comment>
<accession>A0AAN7PCY5</accession>
<evidence type="ECO:0000256" key="3">
    <source>
        <dbReference type="PROSITE-ProRule" id="PRU00983"/>
    </source>
</evidence>
<dbReference type="Pfam" id="PF14429">
    <property type="entry name" value="DOCK-C2"/>
    <property type="match status" value="1"/>
</dbReference>
<organism evidence="8 9">
    <name type="scientific">Aquatica leii</name>
    <dbReference type="NCBI Taxonomy" id="1421715"/>
    <lineage>
        <taxon>Eukaryota</taxon>
        <taxon>Metazoa</taxon>
        <taxon>Ecdysozoa</taxon>
        <taxon>Arthropoda</taxon>
        <taxon>Hexapoda</taxon>
        <taxon>Insecta</taxon>
        <taxon>Pterygota</taxon>
        <taxon>Neoptera</taxon>
        <taxon>Endopterygota</taxon>
        <taxon>Coleoptera</taxon>
        <taxon>Polyphaga</taxon>
        <taxon>Elateriformia</taxon>
        <taxon>Elateroidea</taxon>
        <taxon>Lampyridae</taxon>
        <taxon>Luciolinae</taxon>
        <taxon>Aquatica</taxon>
    </lineage>
</organism>
<dbReference type="InterPro" id="IPR046769">
    <property type="entry name" value="DOCKER_Lobe_A"/>
</dbReference>
<dbReference type="Gene3D" id="1.25.40.410">
    <property type="match status" value="1"/>
</dbReference>
<evidence type="ECO:0000259" key="6">
    <source>
        <dbReference type="PROSITE" id="PS51650"/>
    </source>
</evidence>
<dbReference type="Gene3D" id="2.60.40.150">
    <property type="entry name" value="C2 domain"/>
    <property type="match status" value="1"/>
</dbReference>
<protein>
    <recommendedName>
        <fullName evidence="10">Dedicator of cytokinesis protein 9</fullName>
    </recommendedName>
</protein>
<dbReference type="InterPro" id="IPR043162">
    <property type="entry name" value="DOCK_C_lobe_C"/>
</dbReference>
<dbReference type="SMART" id="SM00233">
    <property type="entry name" value="PH"/>
    <property type="match status" value="1"/>
</dbReference>
<evidence type="ECO:0000256" key="1">
    <source>
        <dbReference type="ARBA" id="ARBA00022553"/>
    </source>
</evidence>
<dbReference type="Pfam" id="PF00169">
    <property type="entry name" value="PH"/>
    <property type="match status" value="1"/>
</dbReference>
<reference evidence="9" key="1">
    <citation type="submission" date="2023-01" db="EMBL/GenBank/DDBJ databases">
        <title>Key to firefly adult light organ development and bioluminescence: homeobox transcription factors regulate luciferase expression and transportation to peroxisome.</title>
        <authorList>
            <person name="Fu X."/>
        </authorList>
    </citation>
    <scope>NUCLEOTIDE SEQUENCE [LARGE SCALE GENOMIC DNA]</scope>
</reference>
<dbReference type="CDD" id="cd08697">
    <property type="entry name" value="C2_Dock-D"/>
    <property type="match status" value="1"/>
</dbReference>
<evidence type="ECO:0000256" key="2">
    <source>
        <dbReference type="ARBA" id="ARBA00022658"/>
    </source>
</evidence>
<dbReference type="InterPro" id="IPR027007">
    <property type="entry name" value="C2_DOCK-type_domain"/>
</dbReference>
<evidence type="ECO:0000259" key="5">
    <source>
        <dbReference type="PROSITE" id="PS50003"/>
    </source>
</evidence>
<dbReference type="GO" id="GO:0005085">
    <property type="term" value="F:guanyl-nucleotide exchange factor activity"/>
    <property type="evidence" value="ECO:0007669"/>
    <property type="project" value="UniProtKB-KW"/>
</dbReference>
<dbReference type="InterPro" id="IPR001849">
    <property type="entry name" value="PH_domain"/>
</dbReference>
<dbReference type="InterPro" id="IPR046773">
    <property type="entry name" value="DOCKER_Lobe_C"/>
</dbReference>
<dbReference type="Proteomes" id="UP001353858">
    <property type="component" value="Unassembled WGS sequence"/>
</dbReference>
<feature type="domain" description="C2 DOCK-type" evidence="6">
    <location>
        <begin position="643"/>
        <end position="818"/>
    </location>
</feature>
<dbReference type="PANTHER" id="PTHR23317:SF26">
    <property type="entry name" value="ZIZIMIN, ISOFORM K"/>
    <property type="match status" value="1"/>
</dbReference>
<dbReference type="Gene3D" id="1.20.58.740">
    <property type="match status" value="1"/>
</dbReference>
<dbReference type="Pfam" id="PF06920">
    <property type="entry name" value="DHR-2_Lobe_A"/>
    <property type="match status" value="1"/>
</dbReference>
<sequence length="2108" mass="241968">MSERKFTRSVGKPGTAAQLRETVSQVVKESTVQNKPQLVEPLDFENFIIKNKTFLQNDPQRELLMYPADDVSQIVLPRRFRTTTQIIPPKHETEDSSLFTKQCINTYSSNWNLIHFKYSPYSNSYAELPKIQSNELKEEIYEIDVDIDAADDLQTCVDGITKEGYLLKGPEIGNDRMFSNIGSKSFKRRYCYLRQEVDGTYILELFKDERKGEAKVTIVMDFCTDVVKNLKRGRFCFELRMIAGHKSYVLAADSDNEYKDWLNKLSSVIQQNKLQEEKRAASLERDRSTPPPSPQTQSYGTLKGLEQSMNPQLMKYARETDMSIAHLRRENRLKIFQLYPPISVNLKTPAQSSDQIEPYKELFGQRIFIKCESINFKLQVPIDEKETLCQVEPYHTTLCLFDAKTGRKLTENFHFDINSCNVRSLLPSGLNKDAKSSPEKHLSYHTTTDIPSNVPQEWIMYPKQAILSVTNPHSDIYVVIRIEKILQGGICQSSEPYLRATKDSKLGIKVQRSIAACSQRLGNYRMPFAWAAKPLFRLYSSELDTYPEFPTIFRQEGNKLSDEELLKFLSEFRKPDKMSKLTVIPGSLKIKISPLTDLPENSLTTALSPLKHFPIPPTNAPTIEITEFEGNSERDIHPYTTFINHLYVYPQCLSFDTQKVFTRARNIACMVELRDSDKEGCKGLPCIYGRPGQRTLVTQASCAVLHHNTIPMWYEEIKIRLPINLQPYHHLLFTFYHISCDISKKRDNGVENCVGYTWIPLLQKGKLCVDLQSIPVATHLPPGYLSIHPFGLGKGNAGPEIMWIDNQRSLFTVSFNLVSTVNTRDQHLFNLFSQTERLLDPKPSAQPSENETCKIIKALHAIHLTTLITFLPTLLNQLFTLLVVTNSEEIGLNIIRVLINLVNMIYEAGRKEILQAYVKYVFVQLEVNKQRTVHEEMTKHLPTILHPNNTDFLVVNKFMHHSIFFFDIIIKGMAQYLLSSGRIKMLRHERFSSEFCQRIEAMLEVLSSYIISKHKDMPVETQELNRSLANFLKKSLSLMDRGFVFKLINMYIEKFNPGDPRILQEFKFTFLEIICSHEHYISFNLPMQHSRINSKNRSPDYVQEYCLSSEFCKHHFLVALLLQEIKTSLNEVTHIRKNALTILKDLMAKHELDDRYNNKGQMSRIALIYIPWLSIVLENLSRLDINEKLDDPLGCSVINRISSSNSYLFGKSSASDTPKNHRFTLHIEKDGPMNLRNSAFFDAIAGQSIVNGNSSMSLESDMSGDATSIASQETTIVRDLRDDCVKLDHIQKNGELKTHQRGLSMASPLLQRYDKFQPTEVKDVLLCFLFIVKYIGDDQLICWLQQCNDGDAVNFFSVLEMALYCFKYVGKRNVTVVKTPTTENIKTKPLKAHTLPARMNPPDFNHENTGTLVTYTTVNRENLLNSENEVHKKQQAILEQHMANEVGLIVLDCLGLYCVHFRNNLLATEGDNTIMKKVFDTYLSLIQNGQSESLFKHAFAAIRAFINNYSIVLFKGNALLCGRLCYELLRCCNSRLSIVRQESCAILYLLMRSNFEFTGRKGLTRVHLQVIISVSQMLGHVIGLNNARFQESLSLINSYATSDKAMKGTGFPGEVKDLTKRIRTVLMATAQMREHHHDPEMLVDLQHSLANSYASTPELRHTWLETMTRHHVRDGNYSEAACCQLHIAALMAEYLKLKNIQNWGAEAFSKISSNITKDERGLKLDAGVQDVQYTEFLLLEQLETCVEYIEKAERYEVLGNLYKLITPVYEKKRNYELLKQCYQNLAQNYSKVLEVNKSGKRLLGRFYRVGFFGQAYFEEDSGVEYVYKEPKVTSLSEISERLYKQYSEKFGHDVVKMIQDSVPIVSSELDSKFAYIQVTHVTPYFEKGDLEDRQTEFELNHDICCFMFETPFTKDGKTRGNPEEQWKRRTILTTHYSFPYVKKRIQVKSKRCTELSPIEVAIDEMQTRVSELEDVVFTNPTDVKKLQLLLQGSVCVQVNAGPLTYATVFLDPTLSSMYAEDKVEELKDIYREFVKICYSALQINGKLIAHDQQEYQEVLRQNYKKLCSSLSALFGESLWPHDDTGSFKRNSMALFSAISGASHSSSTA</sequence>
<dbReference type="InterPro" id="IPR046770">
    <property type="entry name" value="DOCKER_Lobe_B"/>
</dbReference>
<dbReference type="PROSITE" id="PS50003">
    <property type="entry name" value="PH_DOMAIN"/>
    <property type="match status" value="1"/>
</dbReference>
<dbReference type="InterPro" id="IPR016024">
    <property type="entry name" value="ARM-type_fold"/>
</dbReference>
<dbReference type="SUPFAM" id="SSF48371">
    <property type="entry name" value="ARM repeat"/>
    <property type="match status" value="1"/>
</dbReference>
<evidence type="ECO:0000256" key="4">
    <source>
        <dbReference type="SAM" id="MobiDB-lite"/>
    </source>
</evidence>
<dbReference type="InterPro" id="IPR037809">
    <property type="entry name" value="C2_Dock-D"/>
</dbReference>
<dbReference type="Pfam" id="PF11878">
    <property type="entry name" value="DOCK_C-D_N"/>
    <property type="match status" value="1"/>
</dbReference>
<dbReference type="PROSITE" id="PS51650">
    <property type="entry name" value="C2_DOCK"/>
    <property type="match status" value="1"/>
</dbReference>
<dbReference type="CDD" id="cd13267">
    <property type="entry name" value="PH_DOCK-D"/>
    <property type="match status" value="1"/>
</dbReference>
<feature type="domain" description="DOCKER" evidence="7">
    <location>
        <begin position="1651"/>
        <end position="2079"/>
    </location>
</feature>
<keyword evidence="9" id="KW-1185">Reference proteome</keyword>
<dbReference type="EMBL" id="JARPUR010000003">
    <property type="protein sequence ID" value="KAK4880001.1"/>
    <property type="molecule type" value="Genomic_DNA"/>
</dbReference>
<keyword evidence="1" id="KW-0597">Phosphoprotein</keyword>
<dbReference type="GO" id="GO:0007264">
    <property type="term" value="P:small GTPase-mediated signal transduction"/>
    <property type="evidence" value="ECO:0007669"/>
    <property type="project" value="InterPro"/>
</dbReference>
<feature type="region of interest" description="Disordered" evidence="4">
    <location>
        <begin position="276"/>
        <end position="304"/>
    </location>
</feature>
<dbReference type="SUPFAM" id="SSF50729">
    <property type="entry name" value="PH domain-like"/>
    <property type="match status" value="1"/>
</dbReference>
<dbReference type="Pfam" id="PF20422">
    <property type="entry name" value="DHR-2_Lobe_B"/>
    <property type="match status" value="1"/>
</dbReference>
<dbReference type="Gene3D" id="2.30.29.30">
    <property type="entry name" value="Pleckstrin-homology domain (PH domain)/Phosphotyrosine-binding domain (PTB)"/>
    <property type="match status" value="1"/>
</dbReference>
<dbReference type="PANTHER" id="PTHR23317">
    <property type="entry name" value="DEDICATOR OF CYTOKINESIS DOCK"/>
    <property type="match status" value="1"/>
</dbReference>
<evidence type="ECO:0000313" key="8">
    <source>
        <dbReference type="EMBL" id="KAK4880001.1"/>
    </source>
</evidence>
<dbReference type="InterPro" id="IPR027357">
    <property type="entry name" value="DOCKER_dom"/>
</dbReference>
<evidence type="ECO:0000313" key="9">
    <source>
        <dbReference type="Proteomes" id="UP001353858"/>
    </source>
</evidence>
<comment type="similarity">
    <text evidence="3">Belongs to the DOCK family.</text>
</comment>
<proteinExistence type="inferred from homology"/>
<dbReference type="InterPro" id="IPR043161">
    <property type="entry name" value="DOCK_C_lobe_A"/>
</dbReference>
<dbReference type="InterPro" id="IPR035892">
    <property type="entry name" value="C2_domain_sf"/>
</dbReference>
<feature type="compositionally biased region" description="Basic and acidic residues" evidence="4">
    <location>
        <begin position="276"/>
        <end position="288"/>
    </location>
</feature>
<dbReference type="PROSITE" id="PS51651">
    <property type="entry name" value="DOCKER"/>
    <property type="match status" value="1"/>
</dbReference>
<evidence type="ECO:0008006" key="10">
    <source>
        <dbReference type="Google" id="ProtNLM"/>
    </source>
</evidence>
<evidence type="ECO:0000259" key="7">
    <source>
        <dbReference type="PROSITE" id="PS51651"/>
    </source>
</evidence>
<dbReference type="InterPro" id="IPR021816">
    <property type="entry name" value="DOCK_C/D_N"/>
</dbReference>
<dbReference type="InterPro" id="IPR011993">
    <property type="entry name" value="PH-like_dom_sf"/>
</dbReference>
<gene>
    <name evidence="8" type="ORF">RN001_008147</name>
</gene>
<dbReference type="CDD" id="cd11694">
    <property type="entry name" value="DHR2_DOCK_D"/>
    <property type="match status" value="1"/>
</dbReference>
<keyword evidence="2" id="KW-0344">Guanine-nucleotide releasing factor</keyword>